<dbReference type="Pfam" id="PF20684">
    <property type="entry name" value="Fung_rhodopsin"/>
    <property type="match status" value="1"/>
</dbReference>
<evidence type="ECO:0000256" key="2">
    <source>
        <dbReference type="ARBA" id="ARBA00022692"/>
    </source>
</evidence>
<dbReference type="InterPro" id="IPR052337">
    <property type="entry name" value="SAT4-like"/>
</dbReference>
<evidence type="ECO:0000256" key="6">
    <source>
        <dbReference type="SAM" id="Phobius"/>
    </source>
</evidence>
<evidence type="ECO:0000313" key="8">
    <source>
        <dbReference type="EMBL" id="POS70898.1"/>
    </source>
</evidence>
<evidence type="ECO:0000259" key="7">
    <source>
        <dbReference type="Pfam" id="PF20684"/>
    </source>
</evidence>
<feature type="transmembrane region" description="Helical" evidence="6">
    <location>
        <begin position="44"/>
        <end position="65"/>
    </location>
</feature>
<comment type="caution">
    <text evidence="8">The sequence shown here is derived from an EMBL/GenBank/DDBJ whole genome shotgun (WGS) entry which is preliminary data.</text>
</comment>
<accession>A0A2P5HKW9</accession>
<feature type="transmembrane region" description="Helical" evidence="6">
    <location>
        <begin position="12"/>
        <end position="32"/>
    </location>
</feature>
<dbReference type="InParanoid" id="A0A2P5HKW9"/>
<evidence type="ECO:0000256" key="1">
    <source>
        <dbReference type="ARBA" id="ARBA00004141"/>
    </source>
</evidence>
<organism evidence="8 9">
    <name type="scientific">Diaporthe helianthi</name>
    <dbReference type="NCBI Taxonomy" id="158607"/>
    <lineage>
        <taxon>Eukaryota</taxon>
        <taxon>Fungi</taxon>
        <taxon>Dikarya</taxon>
        <taxon>Ascomycota</taxon>
        <taxon>Pezizomycotina</taxon>
        <taxon>Sordariomycetes</taxon>
        <taxon>Sordariomycetidae</taxon>
        <taxon>Diaporthales</taxon>
        <taxon>Diaporthaceae</taxon>
        <taxon>Diaporthe</taxon>
    </lineage>
</organism>
<dbReference type="InterPro" id="IPR049326">
    <property type="entry name" value="Rhodopsin_dom_fungi"/>
</dbReference>
<dbReference type="PANTHER" id="PTHR33048">
    <property type="entry name" value="PTH11-LIKE INTEGRAL MEMBRANE PROTEIN (AFU_ORTHOLOGUE AFUA_5G11245)"/>
    <property type="match status" value="1"/>
</dbReference>
<feature type="transmembrane region" description="Helical" evidence="6">
    <location>
        <begin position="180"/>
        <end position="205"/>
    </location>
</feature>
<proteinExistence type="inferred from homology"/>
<reference evidence="8" key="1">
    <citation type="submission" date="2017-09" db="EMBL/GenBank/DDBJ databases">
        <title>Polyketide synthases of a Diaporthe helianthi virulent isolate.</title>
        <authorList>
            <person name="Baroncelli R."/>
        </authorList>
    </citation>
    <scope>NUCLEOTIDE SEQUENCE [LARGE SCALE GENOMIC DNA]</scope>
    <source>
        <strain evidence="8">7/96</strain>
    </source>
</reference>
<keyword evidence="9" id="KW-1185">Reference proteome</keyword>
<protein>
    <recommendedName>
        <fullName evidence="7">Rhodopsin domain-containing protein</fullName>
    </recommendedName>
</protein>
<sequence>MPRYYETAPHVLAAGIVFPIIDIIAVALKFKVRRIQNQPLKADDWTLVPATLFILAIGIVTSYGATHKGIGWPLKERLDTTGDTPPKATEQERLARTVQYAFLMLYPLALGSTKLSLLFLYKRIFSISRRTRLMIVTTILVVAAWMVSIFFAELFQCNARFWANWGSSYDLMTQCNKTTMIVFAVALTDSLLDLTILIMPIPLVHSPTYSPAWIRKLTTVAGSIVRLALIIPLVFPLYVADVNHRFVSITTLLYWGMVEGGIGILVACLPTLQFMLRQNRWRAIVRLPVITHEASARNSIPQSSKWKLGSNPEIQVDRTFDVIYDNVDTNPMLPQSPPPVAQNIRRSEGGMDVIEMQDYHFKVPSR</sequence>
<feature type="transmembrane region" description="Helical" evidence="6">
    <location>
        <begin position="133"/>
        <end position="152"/>
    </location>
</feature>
<dbReference type="AlphaFoldDB" id="A0A2P5HKW9"/>
<feature type="transmembrane region" description="Helical" evidence="6">
    <location>
        <begin position="252"/>
        <end position="276"/>
    </location>
</feature>
<evidence type="ECO:0000256" key="3">
    <source>
        <dbReference type="ARBA" id="ARBA00022989"/>
    </source>
</evidence>
<feature type="transmembrane region" description="Helical" evidence="6">
    <location>
        <begin position="217"/>
        <end position="240"/>
    </location>
</feature>
<evidence type="ECO:0000256" key="4">
    <source>
        <dbReference type="ARBA" id="ARBA00023136"/>
    </source>
</evidence>
<dbReference type="EMBL" id="MAVT02001446">
    <property type="protein sequence ID" value="POS70898.1"/>
    <property type="molecule type" value="Genomic_DNA"/>
</dbReference>
<comment type="subcellular location">
    <subcellularLocation>
        <location evidence="1">Membrane</location>
        <topology evidence="1">Multi-pass membrane protein</topology>
    </subcellularLocation>
</comment>
<dbReference type="PANTHER" id="PTHR33048:SF134">
    <property type="entry name" value="INTEGRAL MEMBRANE PROTEIN"/>
    <property type="match status" value="1"/>
</dbReference>
<comment type="similarity">
    <text evidence="5">Belongs to the SAT4 family.</text>
</comment>
<gene>
    <name evidence="8" type="ORF">DHEL01_v210703</name>
</gene>
<keyword evidence="3 6" id="KW-1133">Transmembrane helix</keyword>
<evidence type="ECO:0000313" key="9">
    <source>
        <dbReference type="Proteomes" id="UP000094444"/>
    </source>
</evidence>
<keyword evidence="4 6" id="KW-0472">Membrane</keyword>
<feature type="transmembrane region" description="Helical" evidence="6">
    <location>
        <begin position="100"/>
        <end position="121"/>
    </location>
</feature>
<dbReference type="GO" id="GO:0016020">
    <property type="term" value="C:membrane"/>
    <property type="evidence" value="ECO:0007669"/>
    <property type="project" value="UniProtKB-SubCell"/>
</dbReference>
<name>A0A2P5HKW9_DIAHE</name>
<dbReference type="Proteomes" id="UP000094444">
    <property type="component" value="Unassembled WGS sequence"/>
</dbReference>
<keyword evidence="2 6" id="KW-0812">Transmembrane</keyword>
<evidence type="ECO:0000256" key="5">
    <source>
        <dbReference type="ARBA" id="ARBA00038359"/>
    </source>
</evidence>
<dbReference type="OrthoDB" id="5393606at2759"/>
<feature type="domain" description="Rhodopsin" evidence="7">
    <location>
        <begin position="29"/>
        <end position="277"/>
    </location>
</feature>